<dbReference type="AlphaFoldDB" id="A0ABD2ZY27"/>
<accession>A0ABD2ZY27</accession>
<gene>
    <name evidence="1" type="ORF">ACH5RR_015974</name>
</gene>
<name>A0ABD2ZY27_9GENT</name>
<dbReference type="EMBL" id="JBJUIK010000007">
    <property type="protein sequence ID" value="KAL3523140.1"/>
    <property type="molecule type" value="Genomic_DNA"/>
</dbReference>
<sequence length="138" mass="14860">MSHGPTFVYSKIDVVSVDGEPSCLNEVVGDEASEKSIINSSSSEPSAEKVGVGQFIEAIVATGFVEKVSSSCGSQAGTKRRKNQTVYVPTGFARGYLTGYPCLVNVRASDGCNWVFETIENDCRILRLGNGWQVIDEE</sequence>
<proteinExistence type="predicted"/>
<evidence type="ECO:0000313" key="1">
    <source>
        <dbReference type="EMBL" id="KAL3523140.1"/>
    </source>
</evidence>
<comment type="caution">
    <text evidence="1">The sequence shown here is derived from an EMBL/GenBank/DDBJ whole genome shotgun (WGS) entry which is preliminary data.</text>
</comment>
<reference evidence="1 2" key="1">
    <citation type="submission" date="2024-11" db="EMBL/GenBank/DDBJ databases">
        <title>A near-complete genome assembly of Cinchona calisaya.</title>
        <authorList>
            <person name="Lian D.C."/>
            <person name="Zhao X.W."/>
            <person name="Wei L."/>
        </authorList>
    </citation>
    <scope>NUCLEOTIDE SEQUENCE [LARGE SCALE GENOMIC DNA]</scope>
    <source>
        <tissue evidence="1">Nenye</tissue>
    </source>
</reference>
<keyword evidence="2" id="KW-1185">Reference proteome</keyword>
<protein>
    <submittedName>
        <fullName evidence="1">Uncharacterized protein</fullName>
    </submittedName>
</protein>
<evidence type="ECO:0000313" key="2">
    <source>
        <dbReference type="Proteomes" id="UP001630127"/>
    </source>
</evidence>
<organism evidence="1 2">
    <name type="scientific">Cinchona calisaya</name>
    <dbReference type="NCBI Taxonomy" id="153742"/>
    <lineage>
        <taxon>Eukaryota</taxon>
        <taxon>Viridiplantae</taxon>
        <taxon>Streptophyta</taxon>
        <taxon>Embryophyta</taxon>
        <taxon>Tracheophyta</taxon>
        <taxon>Spermatophyta</taxon>
        <taxon>Magnoliopsida</taxon>
        <taxon>eudicotyledons</taxon>
        <taxon>Gunneridae</taxon>
        <taxon>Pentapetalae</taxon>
        <taxon>asterids</taxon>
        <taxon>lamiids</taxon>
        <taxon>Gentianales</taxon>
        <taxon>Rubiaceae</taxon>
        <taxon>Cinchonoideae</taxon>
        <taxon>Cinchoneae</taxon>
        <taxon>Cinchona</taxon>
    </lineage>
</organism>
<dbReference type="Proteomes" id="UP001630127">
    <property type="component" value="Unassembled WGS sequence"/>
</dbReference>